<comment type="caution">
    <text evidence="1">The sequence shown here is derived from an EMBL/GenBank/DDBJ whole genome shotgun (WGS) entry which is preliminary data.</text>
</comment>
<evidence type="ECO:0000313" key="1">
    <source>
        <dbReference type="EMBL" id="KAK9678327.1"/>
    </source>
</evidence>
<accession>A0AAW1HPM3</accession>
<organism evidence="1 2">
    <name type="scientific">Saponaria officinalis</name>
    <name type="common">Common soapwort</name>
    <name type="synonym">Lychnis saponaria</name>
    <dbReference type="NCBI Taxonomy" id="3572"/>
    <lineage>
        <taxon>Eukaryota</taxon>
        <taxon>Viridiplantae</taxon>
        <taxon>Streptophyta</taxon>
        <taxon>Embryophyta</taxon>
        <taxon>Tracheophyta</taxon>
        <taxon>Spermatophyta</taxon>
        <taxon>Magnoliopsida</taxon>
        <taxon>eudicotyledons</taxon>
        <taxon>Gunneridae</taxon>
        <taxon>Pentapetalae</taxon>
        <taxon>Caryophyllales</taxon>
        <taxon>Caryophyllaceae</taxon>
        <taxon>Caryophylleae</taxon>
        <taxon>Saponaria</taxon>
    </lineage>
</organism>
<dbReference type="AlphaFoldDB" id="A0AAW1HPM3"/>
<evidence type="ECO:0000313" key="2">
    <source>
        <dbReference type="Proteomes" id="UP001443914"/>
    </source>
</evidence>
<protein>
    <recommendedName>
        <fullName evidence="3">Ribosomal protein S14</fullName>
    </recommendedName>
</protein>
<proteinExistence type="predicted"/>
<name>A0AAW1HPM3_SAPOF</name>
<sequence length="133" mass="16358">MATFAMTHNPTYLAPIFRPEFGTRYQTNKELQTNYLEKRQVFLRSYQFSRKQSFGEKLRRYLVRVKRLILLRVCSARKLRRVVWSGLRHAICSKRRRLCRLVSYYYNINVYKIGKIYKYELVHRFNSKSSRFW</sequence>
<gene>
    <name evidence="1" type="ORF">RND81_11G203900</name>
</gene>
<dbReference type="Proteomes" id="UP001443914">
    <property type="component" value="Unassembled WGS sequence"/>
</dbReference>
<dbReference type="EMBL" id="JBDFQZ010000011">
    <property type="protein sequence ID" value="KAK9678327.1"/>
    <property type="molecule type" value="Genomic_DNA"/>
</dbReference>
<keyword evidence="2" id="KW-1185">Reference proteome</keyword>
<reference evidence="1" key="1">
    <citation type="submission" date="2024-03" db="EMBL/GenBank/DDBJ databases">
        <title>WGS assembly of Saponaria officinalis var. Norfolk2.</title>
        <authorList>
            <person name="Jenkins J."/>
            <person name="Shu S."/>
            <person name="Grimwood J."/>
            <person name="Barry K."/>
            <person name="Goodstein D."/>
            <person name="Schmutz J."/>
            <person name="Leebens-Mack J."/>
            <person name="Osbourn A."/>
        </authorList>
    </citation>
    <scope>NUCLEOTIDE SEQUENCE [LARGE SCALE GENOMIC DNA]</scope>
    <source>
        <strain evidence="1">JIC</strain>
    </source>
</reference>
<evidence type="ECO:0008006" key="3">
    <source>
        <dbReference type="Google" id="ProtNLM"/>
    </source>
</evidence>